<dbReference type="Proteomes" id="UP000308730">
    <property type="component" value="Unassembled WGS sequence"/>
</dbReference>
<evidence type="ECO:0000256" key="2">
    <source>
        <dbReference type="ARBA" id="ARBA00007357"/>
    </source>
</evidence>
<name>A0A4S4MUL4_9APHY</name>
<evidence type="ECO:0000259" key="10">
    <source>
        <dbReference type="Pfam" id="PF01431"/>
    </source>
</evidence>
<keyword evidence="9" id="KW-0812">Transmembrane</keyword>
<dbReference type="Pfam" id="PF01431">
    <property type="entry name" value="Peptidase_M13"/>
    <property type="match status" value="2"/>
</dbReference>
<gene>
    <name evidence="12" type="ORF">EUX98_g4545</name>
</gene>
<comment type="caution">
    <text evidence="12">The sequence shown here is derived from an EMBL/GenBank/DDBJ whole genome shotgun (WGS) entry which is preliminary data.</text>
</comment>
<evidence type="ECO:0000256" key="1">
    <source>
        <dbReference type="ARBA" id="ARBA00001947"/>
    </source>
</evidence>
<dbReference type="GO" id="GO:0004222">
    <property type="term" value="F:metalloendopeptidase activity"/>
    <property type="evidence" value="ECO:0007669"/>
    <property type="project" value="InterPro"/>
</dbReference>
<evidence type="ECO:0000313" key="13">
    <source>
        <dbReference type="Proteomes" id="UP000308730"/>
    </source>
</evidence>
<dbReference type="PANTHER" id="PTHR11733">
    <property type="entry name" value="ZINC METALLOPROTEASE FAMILY M13 NEPRILYSIN-RELATED"/>
    <property type="match status" value="1"/>
</dbReference>
<dbReference type="InterPro" id="IPR018497">
    <property type="entry name" value="Peptidase_M13_C"/>
</dbReference>
<dbReference type="InterPro" id="IPR000718">
    <property type="entry name" value="Peptidase_M13"/>
</dbReference>
<keyword evidence="3" id="KW-0645">Protease</keyword>
<evidence type="ECO:0008006" key="14">
    <source>
        <dbReference type="Google" id="ProtNLM"/>
    </source>
</evidence>
<evidence type="ECO:0000256" key="8">
    <source>
        <dbReference type="SAM" id="MobiDB-lite"/>
    </source>
</evidence>
<keyword evidence="9" id="KW-0472">Membrane</keyword>
<dbReference type="SUPFAM" id="SSF55486">
    <property type="entry name" value="Metalloproteases ('zincins'), catalytic domain"/>
    <property type="match status" value="2"/>
</dbReference>
<keyword evidence="5" id="KW-0378">Hydrolase</keyword>
<dbReference type="CDD" id="cd08662">
    <property type="entry name" value="M13"/>
    <property type="match status" value="1"/>
</dbReference>
<dbReference type="InterPro" id="IPR042089">
    <property type="entry name" value="Peptidase_M13_dom_2"/>
</dbReference>
<evidence type="ECO:0000259" key="11">
    <source>
        <dbReference type="Pfam" id="PF05649"/>
    </source>
</evidence>
<dbReference type="GO" id="GO:0046872">
    <property type="term" value="F:metal ion binding"/>
    <property type="evidence" value="ECO:0007669"/>
    <property type="project" value="UniProtKB-KW"/>
</dbReference>
<reference evidence="12 13" key="1">
    <citation type="submission" date="2019-02" db="EMBL/GenBank/DDBJ databases">
        <title>Genome sequencing of the rare red list fungi Antrodiella citrinella (Flaviporus citrinellus).</title>
        <authorList>
            <person name="Buettner E."/>
            <person name="Kellner H."/>
        </authorList>
    </citation>
    <scope>NUCLEOTIDE SEQUENCE [LARGE SCALE GENOMIC DNA]</scope>
    <source>
        <strain evidence="12 13">DSM 108506</strain>
    </source>
</reference>
<sequence length="874" mass="96563">MADSRVARPSTDEETAPLLQDVSHQPTQGTFAERVSKVVQEPLTPLSKLLCVLALVFLLLSSVFIGLFAGAQHKLNSRDGKDGEGRPAETIIVTYTATNTATRTATETTTSLSTGTVTATATSTLTTTHTAPVPAPTTSPKEVACLTPQCIMLSSAILSSLDTTQDPCNDFFDFANGGWLKEHPIPSDKGATGTFEILGVENKRLIQQILSEDSSSVYASALSEDADPNDEQLLRKLRGLYDSCMNEDLLNARGATPLVRVVKTVRDLFNGRTTIVDLVEGDVAVLDSGSQYKKGLTAAVAYLHSRGIGSLFSADIEGDVGEDPNFMTFYFGQPSLGLPSKEYYEEEDITDLYRNVLERLLLTLHEEEDAESTVMESVPGLVVHEERLRVWPPWPWPPWDGDDGDKDDDKKPINRTEEAHKLAKRIIKFEKKIANASLDLDVLYQDPIATYNPVPISNLTEALPEFDFQAYFSTFAPRNFPNKVVLSSTTYPASLSEILADTANSTVQAYLETRAALALAPNLGIETEAWLAVRSLEERLRGIKPGAVGDRSEFCVGKVEAALGFAAGRYFVRETFGGESREKGTKVITDIVGAFKESLKDIKWMDEESSDAAAQKADALRVKVGFPLSPDTRSARSLASYYRSVKIHEDTFFENILSSRISDEIKKWQKLGKQRDKEEWEMWPSMVNAYYNPPANEIVFPAGILRPPFFSQFWPAYMSYGAFGAVAAHELTHAFDSAGRLYNQQAYYVDDGRGGKVFLNGNMTSGENIGDSGLIQAYRAWNANFEDSLEAGNEFILPGLNYTREQLFFISFGRIWAQNIKPASAVARVRSDPHSPNRFRVEGTLSNLPEFAKAFNCSAKAKLNPPNEKRCLFW</sequence>
<dbReference type="Gene3D" id="3.40.390.10">
    <property type="entry name" value="Collagenase (Catalytic Domain)"/>
    <property type="match status" value="2"/>
</dbReference>
<evidence type="ECO:0000256" key="4">
    <source>
        <dbReference type="ARBA" id="ARBA00022723"/>
    </source>
</evidence>
<dbReference type="GO" id="GO:0005886">
    <property type="term" value="C:plasma membrane"/>
    <property type="evidence" value="ECO:0007669"/>
    <property type="project" value="TreeGrafter"/>
</dbReference>
<feature type="region of interest" description="Disordered" evidence="8">
    <location>
        <begin position="1"/>
        <end position="26"/>
    </location>
</feature>
<protein>
    <recommendedName>
        <fullName evidence="14">Zincin</fullName>
    </recommendedName>
</protein>
<proteinExistence type="inferred from homology"/>
<keyword evidence="4" id="KW-0479">Metal-binding</keyword>
<comment type="similarity">
    <text evidence="2">Belongs to the peptidase M13 family.</text>
</comment>
<dbReference type="OrthoDB" id="6475849at2759"/>
<keyword evidence="6" id="KW-0862">Zinc</keyword>
<feature type="domain" description="Peptidase M13 C-terminal" evidence="10">
    <location>
        <begin position="688"/>
        <end position="745"/>
    </location>
</feature>
<dbReference type="PROSITE" id="PS51885">
    <property type="entry name" value="NEPRILYSIN"/>
    <property type="match status" value="1"/>
</dbReference>
<feature type="domain" description="Peptidase M13 C-terminal" evidence="10">
    <location>
        <begin position="758"/>
        <end position="871"/>
    </location>
</feature>
<evidence type="ECO:0000256" key="3">
    <source>
        <dbReference type="ARBA" id="ARBA00022670"/>
    </source>
</evidence>
<keyword evidence="9" id="KW-1133">Transmembrane helix</keyword>
<dbReference type="EMBL" id="SGPM01000114">
    <property type="protein sequence ID" value="THH29635.1"/>
    <property type="molecule type" value="Genomic_DNA"/>
</dbReference>
<keyword evidence="7" id="KW-0482">Metalloprotease</keyword>
<dbReference type="Pfam" id="PF05649">
    <property type="entry name" value="Peptidase_M13_N"/>
    <property type="match status" value="1"/>
</dbReference>
<feature type="domain" description="Peptidase M13 N-terminal" evidence="11">
    <location>
        <begin position="167"/>
        <end position="627"/>
    </location>
</feature>
<accession>A0A4S4MUL4</accession>
<evidence type="ECO:0000256" key="9">
    <source>
        <dbReference type="SAM" id="Phobius"/>
    </source>
</evidence>
<evidence type="ECO:0000256" key="6">
    <source>
        <dbReference type="ARBA" id="ARBA00022833"/>
    </source>
</evidence>
<keyword evidence="13" id="KW-1185">Reference proteome</keyword>
<feature type="transmembrane region" description="Helical" evidence="9">
    <location>
        <begin position="49"/>
        <end position="71"/>
    </location>
</feature>
<dbReference type="InterPro" id="IPR024079">
    <property type="entry name" value="MetalloPept_cat_dom_sf"/>
</dbReference>
<dbReference type="PRINTS" id="PR00786">
    <property type="entry name" value="NEPRILYSIN"/>
</dbReference>
<dbReference type="InterPro" id="IPR008753">
    <property type="entry name" value="Peptidase_M13_N"/>
</dbReference>
<evidence type="ECO:0000313" key="12">
    <source>
        <dbReference type="EMBL" id="THH29635.1"/>
    </source>
</evidence>
<comment type="cofactor">
    <cofactor evidence="1">
        <name>Zn(2+)</name>
        <dbReference type="ChEBI" id="CHEBI:29105"/>
    </cofactor>
</comment>
<evidence type="ECO:0000256" key="5">
    <source>
        <dbReference type="ARBA" id="ARBA00022801"/>
    </source>
</evidence>
<organism evidence="12 13">
    <name type="scientific">Antrodiella citrinella</name>
    <dbReference type="NCBI Taxonomy" id="2447956"/>
    <lineage>
        <taxon>Eukaryota</taxon>
        <taxon>Fungi</taxon>
        <taxon>Dikarya</taxon>
        <taxon>Basidiomycota</taxon>
        <taxon>Agaricomycotina</taxon>
        <taxon>Agaricomycetes</taxon>
        <taxon>Polyporales</taxon>
        <taxon>Steccherinaceae</taxon>
        <taxon>Antrodiella</taxon>
    </lineage>
</organism>
<dbReference type="PANTHER" id="PTHR11733:SF167">
    <property type="entry name" value="FI17812P1-RELATED"/>
    <property type="match status" value="1"/>
</dbReference>
<dbReference type="GO" id="GO:0016485">
    <property type="term" value="P:protein processing"/>
    <property type="evidence" value="ECO:0007669"/>
    <property type="project" value="TreeGrafter"/>
</dbReference>
<evidence type="ECO:0000256" key="7">
    <source>
        <dbReference type="ARBA" id="ARBA00023049"/>
    </source>
</evidence>
<dbReference type="AlphaFoldDB" id="A0A4S4MUL4"/>
<dbReference type="Gene3D" id="1.10.1380.10">
    <property type="entry name" value="Neutral endopeptidase , domain2"/>
    <property type="match status" value="1"/>
</dbReference>